<dbReference type="STRING" id="28885.EI16_05475"/>
<organism evidence="1 2">
    <name type="scientific">Hydrogenovibrio marinus</name>
    <dbReference type="NCBI Taxonomy" id="28885"/>
    <lineage>
        <taxon>Bacteria</taxon>
        <taxon>Pseudomonadati</taxon>
        <taxon>Pseudomonadota</taxon>
        <taxon>Gammaproteobacteria</taxon>
        <taxon>Thiotrichales</taxon>
        <taxon>Piscirickettsiaceae</taxon>
        <taxon>Hydrogenovibrio</taxon>
    </lineage>
</organism>
<dbReference type="EMBL" id="JMIU01000001">
    <property type="protein sequence ID" value="KDN95747.1"/>
    <property type="molecule type" value="Genomic_DNA"/>
</dbReference>
<dbReference type="Pfam" id="PF11150">
    <property type="entry name" value="DUF2927"/>
    <property type="match status" value="1"/>
</dbReference>
<evidence type="ECO:0008006" key="3">
    <source>
        <dbReference type="Google" id="ProtNLM"/>
    </source>
</evidence>
<dbReference type="AlphaFoldDB" id="A0A066ZQJ2"/>
<dbReference type="InterPro" id="IPR021323">
    <property type="entry name" value="DUF2927"/>
</dbReference>
<reference evidence="1 2" key="1">
    <citation type="submission" date="2014-04" db="EMBL/GenBank/DDBJ databases">
        <title>Draft genome sequence of Hydrogenovibrio marinus MH-110, a model organism for aerobic H2 metabolism.</title>
        <authorList>
            <person name="Cha H.J."/>
            <person name="Jo B.H."/>
            <person name="Hwang B.H."/>
        </authorList>
    </citation>
    <scope>NUCLEOTIDE SEQUENCE [LARGE SCALE GENOMIC DNA]</scope>
    <source>
        <strain evidence="1 2">MH-110</strain>
    </source>
</reference>
<name>A0A066ZQJ2_HYDMR</name>
<dbReference type="Proteomes" id="UP000027341">
    <property type="component" value="Unassembled WGS sequence"/>
</dbReference>
<evidence type="ECO:0000313" key="2">
    <source>
        <dbReference type="Proteomes" id="UP000027341"/>
    </source>
</evidence>
<sequence length="255" mass="29511">MKNLYIIAFSLILMGSTDPNSWQKPAYIEKAFIEIALKNEYQPSDMRVNKWVTPIRYQTIFLHLKPYAPAKQMIDVHMRQLKHITRHDISAANNNHPANLKIYITKDKYYKDVIKKYTESKQPNLSTESNCMATIHKNKRHEIDGAVVVIPIDYAMTKGLLPACVVEELTQIMGLPNDSDWVYPSIANDVSKIELLSGLDYMFLKLLYSPELKPGMNLPDTRRNIKALINEFQKHGVIKRANMKVRQEGLYQLLY</sequence>
<gene>
    <name evidence="1" type="ORF">EI16_05475</name>
</gene>
<dbReference type="RefSeq" id="WP_051623029.1">
    <property type="nucleotide sequence ID" value="NZ_AP020335.1"/>
</dbReference>
<accession>A0A066ZQJ2</accession>
<keyword evidence="2" id="KW-1185">Reference proteome</keyword>
<proteinExistence type="predicted"/>
<evidence type="ECO:0000313" key="1">
    <source>
        <dbReference type="EMBL" id="KDN95747.1"/>
    </source>
</evidence>
<comment type="caution">
    <text evidence="1">The sequence shown here is derived from an EMBL/GenBank/DDBJ whole genome shotgun (WGS) entry which is preliminary data.</text>
</comment>
<protein>
    <recommendedName>
        <fullName evidence="3">DUF2927 domain-containing protein</fullName>
    </recommendedName>
</protein>